<dbReference type="Pfam" id="PF01098">
    <property type="entry name" value="FTSW_RODA_SPOVE"/>
    <property type="match status" value="1"/>
</dbReference>
<comment type="subcellular location">
    <subcellularLocation>
        <location evidence="1">Membrane</location>
        <topology evidence="1">Multi-pass membrane protein</topology>
    </subcellularLocation>
</comment>
<feature type="transmembrane region" description="Helical" evidence="6">
    <location>
        <begin position="108"/>
        <end position="128"/>
    </location>
</feature>
<dbReference type="PANTHER" id="PTHR30474">
    <property type="entry name" value="CELL CYCLE PROTEIN"/>
    <property type="match status" value="1"/>
</dbReference>
<dbReference type="EMBL" id="MFFS01000020">
    <property type="protein sequence ID" value="OGF22598.1"/>
    <property type="molecule type" value="Genomic_DNA"/>
</dbReference>
<evidence type="ECO:0000256" key="5">
    <source>
        <dbReference type="ARBA" id="ARBA00023136"/>
    </source>
</evidence>
<dbReference type="InterPro" id="IPR001182">
    <property type="entry name" value="FtsW/RodA"/>
</dbReference>
<keyword evidence="3" id="KW-0133">Cell shape</keyword>
<comment type="caution">
    <text evidence="7">The sequence shown here is derived from an EMBL/GenBank/DDBJ whole genome shotgun (WGS) entry which is preliminary data.</text>
</comment>
<dbReference type="GO" id="GO:0015648">
    <property type="term" value="F:lipid-linked peptidoglycan transporter activity"/>
    <property type="evidence" value="ECO:0007669"/>
    <property type="project" value="TreeGrafter"/>
</dbReference>
<dbReference type="InterPro" id="IPR011923">
    <property type="entry name" value="RodA/MrdB"/>
</dbReference>
<accession>A0A1F5S789</accession>
<dbReference type="PANTHER" id="PTHR30474:SF1">
    <property type="entry name" value="PEPTIDOGLYCAN GLYCOSYLTRANSFERASE MRDB"/>
    <property type="match status" value="1"/>
</dbReference>
<evidence type="ECO:0000256" key="2">
    <source>
        <dbReference type="ARBA" id="ARBA00022692"/>
    </source>
</evidence>
<name>A0A1F5S789_9BACT</name>
<reference evidence="7 8" key="1">
    <citation type="journal article" date="2016" name="Nat. Commun.">
        <title>Thousands of microbial genomes shed light on interconnected biogeochemical processes in an aquifer system.</title>
        <authorList>
            <person name="Anantharaman K."/>
            <person name="Brown C.T."/>
            <person name="Hug L.A."/>
            <person name="Sharon I."/>
            <person name="Castelle C.J."/>
            <person name="Probst A.J."/>
            <person name="Thomas B.C."/>
            <person name="Singh A."/>
            <person name="Wilkins M.J."/>
            <person name="Karaoz U."/>
            <person name="Brodie E.L."/>
            <person name="Williams K.H."/>
            <person name="Hubbard S.S."/>
            <person name="Banfield J.F."/>
        </authorList>
    </citation>
    <scope>NUCLEOTIDE SEQUENCE [LARGE SCALE GENOMIC DNA]</scope>
</reference>
<keyword evidence="2 6" id="KW-0812">Transmembrane</keyword>
<feature type="transmembrane region" description="Helical" evidence="6">
    <location>
        <begin position="263"/>
        <end position="289"/>
    </location>
</feature>
<evidence type="ECO:0000256" key="3">
    <source>
        <dbReference type="ARBA" id="ARBA00022960"/>
    </source>
</evidence>
<feature type="transmembrane region" description="Helical" evidence="6">
    <location>
        <begin position="76"/>
        <end position="96"/>
    </location>
</feature>
<dbReference type="GO" id="GO:0005886">
    <property type="term" value="C:plasma membrane"/>
    <property type="evidence" value="ECO:0007669"/>
    <property type="project" value="TreeGrafter"/>
</dbReference>
<dbReference type="GO" id="GO:0032153">
    <property type="term" value="C:cell division site"/>
    <property type="evidence" value="ECO:0007669"/>
    <property type="project" value="TreeGrafter"/>
</dbReference>
<evidence type="ECO:0000256" key="6">
    <source>
        <dbReference type="SAM" id="Phobius"/>
    </source>
</evidence>
<dbReference type="AlphaFoldDB" id="A0A1F5S789"/>
<dbReference type="Proteomes" id="UP000178323">
    <property type="component" value="Unassembled WGS sequence"/>
</dbReference>
<evidence type="ECO:0000313" key="7">
    <source>
        <dbReference type="EMBL" id="OGF22598.1"/>
    </source>
</evidence>
<feature type="transmembrane region" description="Helical" evidence="6">
    <location>
        <begin position="12"/>
        <end position="34"/>
    </location>
</feature>
<evidence type="ECO:0000256" key="4">
    <source>
        <dbReference type="ARBA" id="ARBA00022989"/>
    </source>
</evidence>
<feature type="transmembrane region" description="Helical" evidence="6">
    <location>
        <begin position="140"/>
        <end position="157"/>
    </location>
</feature>
<dbReference type="NCBIfam" id="TIGR02210">
    <property type="entry name" value="rodA_shape"/>
    <property type="match status" value="1"/>
</dbReference>
<feature type="transmembrane region" description="Helical" evidence="6">
    <location>
        <begin position="340"/>
        <end position="361"/>
    </location>
</feature>
<keyword evidence="5 6" id="KW-0472">Membrane</keyword>
<feature type="transmembrane region" description="Helical" evidence="6">
    <location>
        <begin position="301"/>
        <end position="320"/>
    </location>
</feature>
<dbReference type="GO" id="GO:0008360">
    <property type="term" value="P:regulation of cell shape"/>
    <property type="evidence" value="ECO:0007669"/>
    <property type="project" value="UniProtKB-KW"/>
</dbReference>
<organism evidence="7 8">
    <name type="scientific">Candidatus Falkowbacteria bacterium RBG_13_39_14</name>
    <dbReference type="NCBI Taxonomy" id="1797985"/>
    <lineage>
        <taxon>Bacteria</taxon>
        <taxon>Candidatus Falkowiibacteriota</taxon>
    </lineage>
</organism>
<evidence type="ECO:0000313" key="8">
    <source>
        <dbReference type="Proteomes" id="UP000178323"/>
    </source>
</evidence>
<feature type="transmembrane region" description="Helical" evidence="6">
    <location>
        <begin position="184"/>
        <end position="203"/>
    </location>
</feature>
<keyword evidence="4 6" id="KW-1133">Transmembrane helix</keyword>
<evidence type="ECO:0000256" key="1">
    <source>
        <dbReference type="ARBA" id="ARBA00004141"/>
    </source>
</evidence>
<dbReference type="GO" id="GO:0051301">
    <property type="term" value="P:cell division"/>
    <property type="evidence" value="ECO:0007669"/>
    <property type="project" value="InterPro"/>
</dbReference>
<protein>
    <submittedName>
        <fullName evidence="7">Rod shape-determining protein RodA</fullName>
    </submittedName>
</protein>
<dbReference type="STRING" id="1797985.A2Y83_01075"/>
<sequence>MFKKLFSYLKKFDWITLIIVIFFISLGLMSIYGISLGSGETNLLSFRKQIIFAVCGIILVFIISSFDYKALKTYAVWVYGASTALLLGVLALGKIVRGTKGWFELYGLRFQPVELAKIFLIIILAKYFSGKIYETKKFSHIAVSGVIALLSILPTMLQPDLGSAAILFFIWLGMLLLFGAKKRYLIAIFAILISAAAFSFAALKNYQKDRIYTFLDPSRDPLGKGYNITQSLIAIGSGRLKGKGLGSGTQTQLKFLPETKTDFIFSVIAEEMGFGIIILIFIGWIILLYRLLRLAKLSSNSFAAFLTLGISIFLFVHFFVNVGVSTGILPVTGIPLPFMSYGGSFLITCLISIGIIESIALRTKSSASNIKSGFNEIN</sequence>
<gene>
    <name evidence="7" type="ORF">A2Y83_01075</name>
</gene>
<feature type="transmembrane region" description="Helical" evidence="6">
    <location>
        <begin position="163"/>
        <end position="179"/>
    </location>
</feature>
<proteinExistence type="predicted"/>
<feature type="transmembrane region" description="Helical" evidence="6">
    <location>
        <begin position="46"/>
        <end position="64"/>
    </location>
</feature>